<feature type="compositionally biased region" description="Basic and acidic residues" evidence="1">
    <location>
        <begin position="1785"/>
        <end position="1800"/>
    </location>
</feature>
<evidence type="ECO:0000259" key="2">
    <source>
        <dbReference type="PROSITE" id="PS50011"/>
    </source>
</evidence>
<feature type="region of interest" description="Disordered" evidence="1">
    <location>
        <begin position="356"/>
        <end position="388"/>
    </location>
</feature>
<evidence type="ECO:0000256" key="1">
    <source>
        <dbReference type="SAM" id="MobiDB-lite"/>
    </source>
</evidence>
<keyword evidence="3" id="KW-0808">Transferase</keyword>
<feature type="compositionally biased region" description="Polar residues" evidence="1">
    <location>
        <begin position="400"/>
        <end position="409"/>
    </location>
</feature>
<name>A0A4Z1SP23_GIAMU</name>
<dbReference type="InterPro" id="IPR000719">
    <property type="entry name" value="Prot_kinase_dom"/>
</dbReference>
<dbReference type="PANTHER" id="PTHR44167:SF30">
    <property type="entry name" value="PHOSPHORYLASE KINASE"/>
    <property type="match status" value="1"/>
</dbReference>
<feature type="compositionally biased region" description="Polar residues" evidence="1">
    <location>
        <begin position="1495"/>
        <end position="1505"/>
    </location>
</feature>
<proteinExistence type="predicted"/>
<feature type="region of interest" description="Disordered" evidence="1">
    <location>
        <begin position="1"/>
        <end position="20"/>
    </location>
</feature>
<gene>
    <name evidence="3" type="ORF">GMRT_14412</name>
</gene>
<feature type="region of interest" description="Disordered" evidence="1">
    <location>
        <begin position="286"/>
        <end position="319"/>
    </location>
</feature>
<keyword evidence="3" id="KW-0418">Kinase</keyword>
<feature type="region of interest" description="Disordered" evidence="1">
    <location>
        <begin position="488"/>
        <end position="510"/>
    </location>
</feature>
<feature type="compositionally biased region" description="Polar residues" evidence="1">
    <location>
        <begin position="364"/>
        <end position="375"/>
    </location>
</feature>
<dbReference type="PROSITE" id="PS50011">
    <property type="entry name" value="PROTEIN_KINASE_DOM"/>
    <property type="match status" value="1"/>
</dbReference>
<dbReference type="GO" id="GO:0004674">
    <property type="term" value="F:protein serine/threonine kinase activity"/>
    <property type="evidence" value="ECO:0007669"/>
    <property type="project" value="TreeGrafter"/>
</dbReference>
<feature type="region of interest" description="Disordered" evidence="1">
    <location>
        <begin position="1550"/>
        <end position="1573"/>
    </location>
</feature>
<feature type="region of interest" description="Disordered" evidence="1">
    <location>
        <begin position="400"/>
        <end position="436"/>
    </location>
</feature>
<sequence>MASTRGSPPAGERGVARLSPRRRRWRRMGGDTEQVEQVMSGLASASLPLLTTALRDFEDSFAARRHLPLVARGAQILAFRAALRFPENVRIYESSVSVTSRFLVTCASIKSFIPEALDSASTDHVLCVALHQFVSHLLEDLNGEASHTLVFYFLLGDIIATAPACSPLAHTYAPIYFATAYANSVLRRGSGFSQALATLQWDQLELSSSDRHSSDEDSGLTLVSNLSLDDNAAVIDSRLWTESTTPSGALDLLSQFGETVFNETRPLAHITRGRGLAFGCQTGLGSDASKSGSSLGIRRNGRVSDGEDWRPSRSSNQRHQSLRLLHAHETNNRDSFHDPDAFLPDHDARIDVELESDDWGESVLQPSSNTTSPSKDPSDGPLSDHPSEGLTQTVVLTQMGSTDENQYTFSRDEYSSEGTSSENDDDASPPPQDSLHRTDSLAFQKATNTLGLPSLCLNIPAESEPSHDDVQNQISTARRASRYAIGDKPLSCRTRPPPRFDRPTALPKPTGVPEARLEVRATRGPLYPTNVLETARPTFVPALVLTQHKDAPRQSSLSDAFNQPDLSTPPPETEGSTKVLACQLGFSLNLRSVHRSISPSVDPITSTQQQTGDAVYDWYLAALSARRKGLFELNDVAHRIGEYLMIRDFPLLCFFDETGRPNVEEEIALTQMVLPGKSEQENIIDSIARRLQEHRRLARLYDLFVVADARDIRSYEFDLATYSHDLLSFVRLRRIVLSQADVVRLGTAYVLGRFLEHFPKQTVGYLPQLSSVVCADVISLHHMKEGFRPGVLLSLTTLMNRITLASQAAIRHDWRRLLRSMYDFVDLVLDRVDVQTGKAVDSPEAKEERPEGFHNQTLAYRRNVVLPDDMFILQRLEAQRRAYSPVFHILSQRLRELVMVPHYLSVLDDIACYLAVASDFLGTCKHNPMVRGLAAVSLLPSCLRIIELVQRKRVRSRLQYITVSQRLLDVLVLLSSEAGCWETYTTVESLIPKTSDPSMQNIDVALYETLIGDSSIATWLRRYSCLLFLNTRVIDELSGLFRDWDQCMSLFNTYRIRFSRYVIVLIRLLKQRLLRSTQQRLSEARNTDSKEFVVVGLPPTTRAATATPQPDDQVSASSYVPSFRASCSPTSNLARVELQAVEAPASKVYATIFANLPELGYPLGKKEMTDYTHEPKLKHLLSNPLLGLCTTESQLSVAQTACIREHDPLVQMESCHDASSHRLFDMQDHHDVLASWSFLFDFKSGVFPQYLFTMHEALLSSVRIMGRPSAVSSGREERTSKRSLYGVSSKEVRRKSLSWIRDSVLAVLQAIAEFFSIPGISSFFPQGELRKYVSLHYNYFLRLYSEGLRDLRYVFEDPTIEVTLLDIAAAHLDVLRALACTSSQPLRQYFYELRVLQFLVLQISTESLLQERQTHGKQIRDGEAIAMRIRRAQDDALEEWHQKLCEDLEHSDDATCIVELPCNSVDVIENSPLDGSVQTPLPLLQLKKRDAGSPTPVTKSGQTGEHTPCSLRLPLRIHDPLPPLHPLHNPPAEEGYKYSVLECSGTTTKTDIDALPEGESFQKKSTESPTLSIFSDLPELRPIKFATESSLQIEKRDSQDGGEDKGGISTPIDSDSDGWGEVALRLGIDLTTPVKNPEVEQQDRPDPLDVGKPVFSFHIDLPSARSQVKVQDVTGASTPSPGNPEPQTISQIETLVKDHIVNPKLHLILQKTKAAGLMVQDGTCVPLAKDPSEVETALALDPVQGRRWKTLRRKAKLGMRQEANAAHRRSISVLSSLGVGGWSRKSLDRGPTHPIPHEEEGGAQNDQDAAWYTPVYVHQELHLALIKLILQLLIVPETDTLDARYCSQYPANEGMLNIPWMLGRHLNNEKNKCLIPQLASAQLSTGAQRLLRLTCYSLANAAFRCISSSEHFRLTAQGSYGSVYFGNIALATPGNASIQSFQLPVAVKIQREPVTGNDRCVVHDIFNEITIMERLGNYRGSTRMYDYGLTEDDGYYIVLQQYMTNIRDLRLRLLMTEQDYKDEGITLLYHSSTQYRHLPVYGHELSYMKHIRLYLLIYLRFLRQLNYLHNNGINHYDIKADNVFVEPRTIDWYTKMQREAETERVDYANPSRGFLSRFFDDYSNLSISDSLPLRIAIADFGESLIFHDEESSYSLINRGTEYNKSPEMLLSANMLARTRSCFDRRKPRGAGTSSDVWSAACFLYELLTGDILFFDSDWIRFFIRVTNESYMRRRPGSLDFAAASFTFAGNQQLARLVRGIKLSPEKRAMLGNCQPVIDLLEFCLVPDPAFRPHLCEVITMVTHVLTVYFPVGYTFKAERYYLEPHPNEPFFSSSFCYSVIGSAESCLTHPEEVLAPKVSVVRDCTGPTAPEHPAPLRIYSQPDQGDESPAITDIMDAFIWLGSLSAFTRLDTLYARHINLVVDCTLSPTEKSLQAKKQLTATTIQYVRPASELFAIADNSCRLSLERGEYASYVAALDGALDSIRRAVAHSCRCLFYDDNGNGFAAGLCVAALMEFRRLSVFAAILHVKRHRPTSTPPASFIDFLLYWSSSTARTGMKLKAMTRSVTLEGVRLNPTIARLLNTRISLSRYQCLCGKTFFILKPQAQVQYTLCNCTYTPSLRPPLNGACPTHSCRTLLNLHAALHGIKLIRLFWLFVRATGTISNWTATTSSIYSLMTVAESISMDLLDEKIDTSTLDEMRAPLNRLPMKDGWELFFCRICGSITHAVKASPRSLRLAIVGNYTPK</sequence>
<dbReference type="GO" id="GO:0044773">
    <property type="term" value="P:mitotic DNA damage checkpoint signaling"/>
    <property type="evidence" value="ECO:0007669"/>
    <property type="project" value="TreeGrafter"/>
</dbReference>
<dbReference type="PROSITE" id="PS00108">
    <property type="entry name" value="PROTEIN_KINASE_ST"/>
    <property type="match status" value="1"/>
</dbReference>
<feature type="region of interest" description="Disordered" evidence="1">
    <location>
        <begin position="1488"/>
        <end position="1508"/>
    </location>
</feature>
<dbReference type="Pfam" id="PF00069">
    <property type="entry name" value="Pkinase"/>
    <property type="match status" value="1"/>
</dbReference>
<dbReference type="Gene3D" id="3.90.190.10">
    <property type="entry name" value="Protein tyrosine phosphatase superfamily"/>
    <property type="match status" value="1"/>
</dbReference>
<evidence type="ECO:0000313" key="3">
    <source>
        <dbReference type="EMBL" id="TNJ27574.1"/>
    </source>
</evidence>
<accession>A0A4Z1SP23</accession>
<dbReference type="VEuPathDB" id="GiardiaDB:GMRT_14412"/>
<dbReference type="EMBL" id="VDLU01000003">
    <property type="protein sequence ID" value="TNJ27574.1"/>
    <property type="molecule type" value="Genomic_DNA"/>
</dbReference>
<feature type="region of interest" description="Disordered" evidence="1">
    <location>
        <begin position="1588"/>
        <end position="1618"/>
    </location>
</feature>
<dbReference type="InterPro" id="IPR029021">
    <property type="entry name" value="Prot-tyrosine_phosphatase-like"/>
</dbReference>
<feature type="region of interest" description="Disordered" evidence="1">
    <location>
        <begin position="551"/>
        <end position="575"/>
    </location>
</feature>
<feature type="region of interest" description="Disordered" evidence="1">
    <location>
        <begin position="1785"/>
        <end position="1804"/>
    </location>
</feature>
<dbReference type="PANTHER" id="PTHR44167">
    <property type="entry name" value="OVARIAN-SPECIFIC SERINE/THREONINE-PROTEIN KINASE LOK-RELATED"/>
    <property type="match status" value="1"/>
</dbReference>
<reference evidence="3 4" key="1">
    <citation type="submission" date="2019-05" db="EMBL/GenBank/DDBJ databases">
        <title>The compact genome of Giardia muris reveals important steps in the evolution of intestinal protozoan parasites.</title>
        <authorList>
            <person name="Xu F."/>
            <person name="Jimenez-Gonzalez A."/>
            <person name="Einarsson E."/>
            <person name="Astvaldsson A."/>
            <person name="Peirasmaki D."/>
            <person name="Eckmann L."/>
            <person name="Andersson J.O."/>
            <person name="Svard S.G."/>
            <person name="Jerlstrom-Hultqvist J."/>
        </authorList>
    </citation>
    <scope>NUCLEOTIDE SEQUENCE [LARGE SCALE GENOMIC DNA]</scope>
    <source>
        <strain evidence="3 4">Roberts-Thomson</strain>
    </source>
</reference>
<dbReference type="SUPFAM" id="SSF52799">
    <property type="entry name" value="(Phosphotyrosine protein) phosphatases II"/>
    <property type="match status" value="1"/>
</dbReference>
<dbReference type="GO" id="GO:0005524">
    <property type="term" value="F:ATP binding"/>
    <property type="evidence" value="ECO:0007669"/>
    <property type="project" value="InterPro"/>
</dbReference>
<dbReference type="SUPFAM" id="SSF56112">
    <property type="entry name" value="Protein kinase-like (PK-like)"/>
    <property type="match status" value="1"/>
</dbReference>
<evidence type="ECO:0000313" key="4">
    <source>
        <dbReference type="Proteomes" id="UP000315496"/>
    </source>
</evidence>
<keyword evidence="4" id="KW-1185">Reference proteome</keyword>
<feature type="domain" description="Protein kinase" evidence="2">
    <location>
        <begin position="1909"/>
        <end position="2306"/>
    </location>
</feature>
<dbReference type="OrthoDB" id="10253127at2759"/>
<dbReference type="SMART" id="SM00220">
    <property type="entry name" value="S_TKc"/>
    <property type="match status" value="1"/>
</dbReference>
<dbReference type="InterPro" id="IPR011009">
    <property type="entry name" value="Kinase-like_dom_sf"/>
</dbReference>
<feature type="compositionally biased region" description="Basic and acidic residues" evidence="1">
    <location>
        <begin position="302"/>
        <end position="311"/>
    </location>
</feature>
<dbReference type="Proteomes" id="UP000315496">
    <property type="component" value="Chromosome 3"/>
</dbReference>
<organism evidence="3 4">
    <name type="scientific">Giardia muris</name>
    <dbReference type="NCBI Taxonomy" id="5742"/>
    <lineage>
        <taxon>Eukaryota</taxon>
        <taxon>Metamonada</taxon>
        <taxon>Diplomonadida</taxon>
        <taxon>Hexamitidae</taxon>
        <taxon>Giardiinae</taxon>
        <taxon>Giardia</taxon>
    </lineage>
</organism>
<dbReference type="GO" id="GO:0005634">
    <property type="term" value="C:nucleus"/>
    <property type="evidence" value="ECO:0007669"/>
    <property type="project" value="TreeGrafter"/>
</dbReference>
<feature type="compositionally biased region" description="Basic and acidic residues" evidence="1">
    <location>
        <begin position="1593"/>
        <end position="1606"/>
    </location>
</feature>
<comment type="caution">
    <text evidence="3">The sequence shown here is derived from an EMBL/GenBank/DDBJ whole genome shotgun (WGS) entry which is preliminary data.</text>
</comment>
<dbReference type="InterPro" id="IPR008271">
    <property type="entry name" value="Ser/Thr_kinase_AS"/>
</dbReference>
<protein>
    <submittedName>
        <fullName evidence="3">Kinase, Uni1</fullName>
    </submittedName>
</protein>
<feature type="compositionally biased region" description="Polar residues" evidence="1">
    <location>
        <begin position="553"/>
        <end position="566"/>
    </location>
</feature>
<dbReference type="Gene3D" id="1.10.510.10">
    <property type="entry name" value="Transferase(Phosphotransferase) domain 1"/>
    <property type="match status" value="1"/>
</dbReference>